<accession>A0ABU7Y0X0</accession>
<evidence type="ECO:0000256" key="4">
    <source>
        <dbReference type="ARBA" id="ARBA00022898"/>
    </source>
</evidence>
<proteinExistence type="inferred from homology"/>
<keyword evidence="9" id="KW-1185">Reference proteome</keyword>
<dbReference type="InterPro" id="IPR036633">
    <property type="entry name" value="Prn/Lys/Arg_de-COase_C_sf"/>
</dbReference>
<evidence type="ECO:0000313" key="8">
    <source>
        <dbReference type="EMBL" id="MEF3835857.1"/>
    </source>
</evidence>
<evidence type="ECO:0000256" key="2">
    <source>
        <dbReference type="ARBA" id="ARBA00010671"/>
    </source>
</evidence>
<comment type="caution">
    <text evidence="8">The sequence shown here is derived from an EMBL/GenBank/DDBJ whole genome shotgun (WGS) entry which is preliminary data.</text>
</comment>
<comment type="cofactor">
    <cofactor evidence="1">
        <name>pyridoxal 5'-phosphate</name>
        <dbReference type="ChEBI" id="CHEBI:597326"/>
    </cofactor>
</comment>
<evidence type="ECO:0000313" key="9">
    <source>
        <dbReference type="Proteomes" id="UP001337305"/>
    </source>
</evidence>
<dbReference type="Gene3D" id="3.40.640.10">
    <property type="entry name" value="Type I PLP-dependent aspartate aminotransferase-like (Major domain)"/>
    <property type="match status" value="1"/>
</dbReference>
<evidence type="ECO:0000256" key="5">
    <source>
        <dbReference type="ARBA" id="ARBA00023239"/>
    </source>
</evidence>
<dbReference type="SUPFAM" id="SSF53383">
    <property type="entry name" value="PLP-dependent transferases"/>
    <property type="match status" value="1"/>
</dbReference>
<dbReference type="InterPro" id="IPR008286">
    <property type="entry name" value="Prn/Lys/Arg_de-COase_C"/>
</dbReference>
<keyword evidence="8" id="KW-0032">Aminotransferase</keyword>
<dbReference type="GO" id="GO:0008483">
    <property type="term" value="F:transaminase activity"/>
    <property type="evidence" value="ECO:0007669"/>
    <property type="project" value="UniProtKB-KW"/>
</dbReference>
<evidence type="ECO:0000256" key="3">
    <source>
        <dbReference type="ARBA" id="ARBA00022793"/>
    </source>
</evidence>
<dbReference type="InterPro" id="IPR052357">
    <property type="entry name" value="Orn_Lys_Arg_decarboxylase-I"/>
</dbReference>
<dbReference type="Pfam" id="PF01276">
    <property type="entry name" value="OKR_DC_1"/>
    <property type="match status" value="1"/>
</dbReference>
<sequence>MRQNKTIQLFVLDDDVSSKLETNLKEALSSIQLEELKNLEIEVLGFATSEELISALESKKWRNVKAILIDWELRQPENEAEWQDVFGADLVDIIITKNPSIKIFGISAHDPQSSRNRNNLNFKRFRKHPNVKDDFIWKDKILKGGRDATSVLTRIFRDMLSDIETPFFDKFEKYVKRSSNSWHVPGHNRGEALKNSVYAKHFYDFFGERTFTADHDIPKTFGSIFAKGSAKNIIGVTQRKVANTFDTGQTFFVTNGNSSANNIILMSLLKPDDPVLVSRSCHKSIHYAMIMSGASPTYVKSLYSQKYEIMAPPSISDIEAEFKEKNKGYYKLLVVTGCSYEGFVMDIKRLKKLCDEYETELFVDEAWYGYSNFHPLFQPTSATRNGVQYVTQSAHKMLSALRQSAFIHVNANASLDMAFFKDIYNTFTSTSPQYQLIASMDVAAMQMRMEGFELISQALERAEMFREDFHDQSFEKIRIVGEMDLKQEFRSIGYDMEGEGIFLDPLKISFDISELEINAKDAFDYIRKNAQVDLIKHTKNCIQILFTIGTAFDRNKAATLITTLYSLEQDCIAGKLPKVPIEKRKETMVPKINNLGYKDKSPREFFYGKRTAKKINEASGLTSATLVTPYPPGIPLILPGETISDKHVEYLLEVIDLGHISIHGLENNKIYVVDE</sequence>
<keyword evidence="3" id="KW-0210">Decarboxylase</keyword>
<protein>
    <submittedName>
        <fullName evidence="8">Aminotransferase class I/II-fold pyridoxal phosphate-dependent enzyme</fullName>
    </submittedName>
</protein>
<keyword evidence="4" id="KW-0663">Pyridoxal phosphate</keyword>
<dbReference type="Gene3D" id="3.90.105.10">
    <property type="entry name" value="Molybdopterin biosynthesis moea protein, domain 2"/>
    <property type="match status" value="1"/>
</dbReference>
<dbReference type="InterPro" id="IPR015421">
    <property type="entry name" value="PyrdxlP-dep_Trfase_major"/>
</dbReference>
<reference evidence="8 9" key="1">
    <citation type="submission" date="2022-09" db="EMBL/GenBank/DDBJ databases">
        <title>Genome sequencing of Flavivirga sp. MEBiC05379.</title>
        <authorList>
            <person name="Oh H.-M."/>
            <person name="Kwon K.K."/>
            <person name="Park M.J."/>
            <person name="Yang S.-H."/>
        </authorList>
    </citation>
    <scope>NUCLEOTIDE SEQUENCE [LARGE SCALE GENOMIC DNA]</scope>
    <source>
        <strain evidence="8 9">MEBiC05379</strain>
    </source>
</reference>
<dbReference type="SUPFAM" id="SSF55904">
    <property type="entry name" value="Ornithine decarboxylase C-terminal domain"/>
    <property type="match status" value="1"/>
</dbReference>
<dbReference type="Pfam" id="PF03711">
    <property type="entry name" value="OKR_DC_1_C"/>
    <property type="match status" value="1"/>
</dbReference>
<feature type="domain" description="Orn/Lys/Arg decarboxylase C-terminal" evidence="7">
    <location>
        <begin position="605"/>
        <end position="653"/>
    </location>
</feature>
<comment type="similarity">
    <text evidence="2">Belongs to the Orn/Lys/Arg decarboxylase class-I family.</text>
</comment>
<feature type="domain" description="Orn/Lys/Arg decarboxylases family 1 pyridoxal-P attachment site" evidence="6">
    <location>
        <begin position="165"/>
        <end position="550"/>
    </location>
</feature>
<dbReference type="PANTHER" id="PTHR43277">
    <property type="entry name" value="ARGININE DECARBOXYLASE"/>
    <property type="match status" value="1"/>
</dbReference>
<keyword evidence="5" id="KW-0456">Lyase</keyword>
<dbReference type="EMBL" id="JAODOP010000004">
    <property type="protein sequence ID" value="MEF3835857.1"/>
    <property type="molecule type" value="Genomic_DNA"/>
</dbReference>
<dbReference type="Proteomes" id="UP001337305">
    <property type="component" value="Unassembled WGS sequence"/>
</dbReference>
<name>A0ABU7Y0X0_9FLAO</name>
<gene>
    <name evidence="8" type="ORF">N1F79_22220</name>
</gene>
<keyword evidence="8" id="KW-0808">Transferase</keyword>
<evidence type="ECO:0000256" key="1">
    <source>
        <dbReference type="ARBA" id="ARBA00001933"/>
    </source>
</evidence>
<dbReference type="InterPro" id="IPR000310">
    <property type="entry name" value="Orn/Lys/Arg_deCO2ase_major_dom"/>
</dbReference>
<dbReference type="InterPro" id="IPR015424">
    <property type="entry name" value="PyrdxlP-dep_Trfase"/>
</dbReference>
<evidence type="ECO:0000259" key="7">
    <source>
        <dbReference type="Pfam" id="PF03711"/>
    </source>
</evidence>
<dbReference type="PANTHER" id="PTHR43277:SF4">
    <property type="entry name" value="ARGININE DECARBOXYLASE"/>
    <property type="match status" value="1"/>
</dbReference>
<evidence type="ECO:0000259" key="6">
    <source>
        <dbReference type="Pfam" id="PF01276"/>
    </source>
</evidence>
<organism evidence="8 9">
    <name type="scientific">Flavivirga spongiicola</name>
    <dbReference type="NCBI Taxonomy" id="421621"/>
    <lineage>
        <taxon>Bacteria</taxon>
        <taxon>Pseudomonadati</taxon>
        <taxon>Bacteroidota</taxon>
        <taxon>Flavobacteriia</taxon>
        <taxon>Flavobacteriales</taxon>
        <taxon>Flavobacteriaceae</taxon>
        <taxon>Flavivirga</taxon>
    </lineage>
</organism>
<dbReference type="RefSeq" id="WP_303308134.1">
    <property type="nucleotide sequence ID" value="NZ_JAODOP010000004.1"/>
</dbReference>